<dbReference type="Gene3D" id="3.40.30.10">
    <property type="entry name" value="Glutaredoxin"/>
    <property type="match status" value="1"/>
</dbReference>
<organism evidence="2 3">
    <name type="scientific">Methyloceanibacter caenitepidi</name>
    <dbReference type="NCBI Taxonomy" id="1384459"/>
    <lineage>
        <taxon>Bacteria</taxon>
        <taxon>Pseudomonadati</taxon>
        <taxon>Pseudomonadota</taxon>
        <taxon>Alphaproteobacteria</taxon>
        <taxon>Hyphomicrobiales</taxon>
        <taxon>Hyphomicrobiaceae</taxon>
        <taxon>Methyloceanibacter</taxon>
    </lineage>
</organism>
<dbReference type="InterPro" id="IPR036249">
    <property type="entry name" value="Thioredoxin-like_sf"/>
</dbReference>
<dbReference type="SUPFAM" id="SSF52833">
    <property type="entry name" value="Thioredoxin-like"/>
    <property type="match status" value="1"/>
</dbReference>
<gene>
    <name evidence="2" type="ORF">GL4_3231</name>
</gene>
<dbReference type="EMBL" id="AP014648">
    <property type="protein sequence ID" value="BAQ18662.1"/>
    <property type="molecule type" value="Genomic_DNA"/>
</dbReference>
<name>A0A0A8K7Z1_9HYPH</name>
<accession>A0A0A8K7Z1</accession>
<dbReference type="Pfam" id="PF00578">
    <property type="entry name" value="AhpC-TSA"/>
    <property type="match status" value="1"/>
</dbReference>
<dbReference type="OrthoDB" id="9809746at2"/>
<keyword evidence="3" id="KW-1185">Reference proteome</keyword>
<dbReference type="KEGG" id="mcg:GL4_3231"/>
<dbReference type="HOGENOM" id="CLU_042529_5_0_5"/>
<dbReference type="InterPro" id="IPR013766">
    <property type="entry name" value="Thioredoxin_domain"/>
</dbReference>
<dbReference type="InterPro" id="IPR000866">
    <property type="entry name" value="AhpC/TSA"/>
</dbReference>
<protein>
    <submittedName>
        <fullName evidence="2">Peroxiredoxin</fullName>
    </submittedName>
</protein>
<dbReference type="CDD" id="cd02970">
    <property type="entry name" value="PRX_like2"/>
    <property type="match status" value="1"/>
</dbReference>
<proteinExistence type="predicted"/>
<reference evidence="2 3" key="1">
    <citation type="submission" date="2014-09" db="EMBL/GenBank/DDBJ databases">
        <title>Genome sequencing of Methyloceanibacter caenitepidi Gela4.</title>
        <authorList>
            <person name="Takeuchi M."/>
            <person name="Susumu S."/>
            <person name="Kamagata Y."/>
            <person name="Oshima K."/>
            <person name="Hattori M."/>
            <person name="Iwasaki W."/>
        </authorList>
    </citation>
    <scope>NUCLEOTIDE SEQUENCE [LARGE SCALE GENOMIC DNA]</scope>
    <source>
        <strain evidence="2 3">Gela4</strain>
    </source>
</reference>
<evidence type="ECO:0000313" key="3">
    <source>
        <dbReference type="Proteomes" id="UP000031643"/>
    </source>
</evidence>
<dbReference type="Proteomes" id="UP000031643">
    <property type="component" value="Chromosome"/>
</dbReference>
<evidence type="ECO:0000313" key="2">
    <source>
        <dbReference type="EMBL" id="BAQ18662.1"/>
    </source>
</evidence>
<dbReference type="GO" id="GO:0016491">
    <property type="term" value="F:oxidoreductase activity"/>
    <property type="evidence" value="ECO:0007669"/>
    <property type="project" value="InterPro"/>
</dbReference>
<feature type="domain" description="Thioredoxin" evidence="1">
    <location>
        <begin position="63"/>
        <end position="235"/>
    </location>
</feature>
<dbReference type="RefSeq" id="WP_045370352.1">
    <property type="nucleotide sequence ID" value="NZ_AP014648.1"/>
</dbReference>
<dbReference type="PROSITE" id="PS51352">
    <property type="entry name" value="THIOREDOXIN_2"/>
    <property type="match status" value="1"/>
</dbReference>
<sequence>MAAQPLSELLEEKFVECRDMDGSLGERLQAFADAVREMGEVFQVSVDELVARLREHKVGEHAPKAGDPMPNFVLPDERGHLVSLGEMLKSGPVAVVFHRGHWCPYCRINTKALAEIQDQVVALGGQIAAIMPDRQHYTSELRESSRAKFPILTDFDNGYAMSLNLAFWVGAEMQQMMCEAGWDVAPSQGSDTWLLPIPATFVVGTDGVVTSRFVDPDYRKRMAIEDLLSALARSR</sequence>
<dbReference type="AlphaFoldDB" id="A0A0A8K7Z1"/>
<dbReference type="GO" id="GO:0016209">
    <property type="term" value="F:antioxidant activity"/>
    <property type="evidence" value="ECO:0007669"/>
    <property type="project" value="InterPro"/>
</dbReference>
<dbReference type="STRING" id="1384459.GL4_3231"/>
<evidence type="ECO:0000259" key="1">
    <source>
        <dbReference type="PROSITE" id="PS51352"/>
    </source>
</evidence>